<keyword evidence="4" id="KW-1185">Reference proteome</keyword>
<dbReference type="Proteomes" id="UP000441717">
    <property type="component" value="Unassembled WGS sequence"/>
</dbReference>
<dbReference type="RefSeq" id="WP_152946210.1">
    <property type="nucleotide sequence ID" value="NZ_WHYR01000019.1"/>
</dbReference>
<evidence type="ECO:0000259" key="2">
    <source>
        <dbReference type="Pfam" id="PF01989"/>
    </source>
</evidence>
<dbReference type="OrthoDB" id="9815264at2"/>
<gene>
    <name evidence="3" type="ORF">GFC01_08390</name>
</gene>
<protein>
    <submittedName>
        <fullName evidence="3">DUF126 domain-containing protein</fullName>
    </submittedName>
</protein>
<organism evidence="3 4">
    <name type="scientific">Desulfofundulus thermobenzoicus</name>
    <dbReference type="NCBI Taxonomy" id="29376"/>
    <lineage>
        <taxon>Bacteria</taxon>
        <taxon>Bacillati</taxon>
        <taxon>Bacillota</taxon>
        <taxon>Clostridia</taxon>
        <taxon>Eubacteriales</taxon>
        <taxon>Peptococcaceae</taxon>
        <taxon>Desulfofundulus</taxon>
    </lineage>
</organism>
<dbReference type="PANTHER" id="PTHR36577">
    <property type="entry name" value="DUF521 DOMAIN PROTEIN (AFU_ORTHOLOGUE AFUA_6G00490)"/>
    <property type="match status" value="1"/>
</dbReference>
<dbReference type="AlphaFoldDB" id="A0A6N7IS47"/>
<reference evidence="3 4" key="1">
    <citation type="submission" date="2019-10" db="EMBL/GenBank/DDBJ databases">
        <title>Comparative genomics of sulfur disproportionating microorganisms.</title>
        <authorList>
            <person name="Ward L.M."/>
            <person name="Bertran E."/>
            <person name="Johnston D."/>
        </authorList>
    </citation>
    <scope>NUCLEOTIDE SEQUENCE [LARGE SCALE GENOMIC DNA]</scope>
    <source>
        <strain evidence="3 4">DSM 14055</strain>
    </source>
</reference>
<dbReference type="GO" id="GO:0016829">
    <property type="term" value="F:lyase activity"/>
    <property type="evidence" value="ECO:0007669"/>
    <property type="project" value="UniProtKB-KW"/>
</dbReference>
<dbReference type="Gene3D" id="3.50.30.10">
    <property type="entry name" value="Phosphohistidine domain"/>
    <property type="match status" value="1"/>
</dbReference>
<dbReference type="Pfam" id="PF01989">
    <property type="entry name" value="AcnX_swivel_put"/>
    <property type="match status" value="1"/>
</dbReference>
<dbReference type="PANTHER" id="PTHR36577:SF3">
    <property type="entry name" value="DUF521 DOMAIN PROTEIN (AFU_ORTHOLOGUE AFUA_6G00490)"/>
    <property type="match status" value="1"/>
</dbReference>
<dbReference type="EMBL" id="WHYR01000019">
    <property type="protein sequence ID" value="MQL52287.1"/>
    <property type="molecule type" value="Genomic_DNA"/>
</dbReference>
<evidence type="ECO:0000313" key="3">
    <source>
        <dbReference type="EMBL" id="MQL52287.1"/>
    </source>
</evidence>
<sequence length="138" mass="14839">MKESREFSCHPICRGRAGGPVLISGADICFYLCEPETGKVIEKGHPLEGESVGGKILVFPGGKGSSVVQADGLYQLAMKGNAPKALVIQHPDTVLVTSAIIMDIPLVDRVDPGFYQNVKNNDHVLVDAQEGRLIINRD</sequence>
<name>A0A6N7IS47_9FIRM</name>
<proteinExistence type="predicted"/>
<dbReference type="SUPFAM" id="SSF52016">
    <property type="entry name" value="LeuD/IlvD-like"/>
    <property type="match status" value="1"/>
</dbReference>
<accession>A0A6N7IS47</accession>
<evidence type="ECO:0000313" key="4">
    <source>
        <dbReference type="Proteomes" id="UP000441717"/>
    </source>
</evidence>
<feature type="domain" description="Phosphomevalonate dehydratase small subunit-like" evidence="2">
    <location>
        <begin position="32"/>
        <end position="107"/>
    </location>
</feature>
<dbReference type="InterPro" id="IPR002840">
    <property type="entry name" value="PMDh-S-like_dom"/>
</dbReference>
<keyword evidence="1" id="KW-0456">Lyase</keyword>
<evidence type="ECO:0000256" key="1">
    <source>
        <dbReference type="ARBA" id="ARBA00023239"/>
    </source>
</evidence>
<comment type="caution">
    <text evidence="3">The sequence shown here is derived from an EMBL/GenBank/DDBJ whole genome shotgun (WGS) entry which is preliminary data.</text>
</comment>